<protein>
    <submittedName>
        <fullName evidence="2">Uncharacterized protein</fullName>
    </submittedName>
</protein>
<name>A0A2P2QWZ8_RHIMU</name>
<sequence length="58" mass="6551">MPSPKFYLQNQDDNITVCTSCQPLQHGGKIILRSMTYSVGNILILPVFQYVLKSHKIA</sequence>
<keyword evidence="1" id="KW-0812">Transmembrane</keyword>
<dbReference type="EMBL" id="GGEC01091045">
    <property type="protein sequence ID" value="MBX71529.1"/>
    <property type="molecule type" value="Transcribed_RNA"/>
</dbReference>
<accession>A0A2P2QWZ8</accession>
<keyword evidence="1" id="KW-1133">Transmembrane helix</keyword>
<keyword evidence="1" id="KW-0472">Membrane</keyword>
<organism evidence="2">
    <name type="scientific">Rhizophora mucronata</name>
    <name type="common">Asiatic mangrove</name>
    <dbReference type="NCBI Taxonomy" id="61149"/>
    <lineage>
        <taxon>Eukaryota</taxon>
        <taxon>Viridiplantae</taxon>
        <taxon>Streptophyta</taxon>
        <taxon>Embryophyta</taxon>
        <taxon>Tracheophyta</taxon>
        <taxon>Spermatophyta</taxon>
        <taxon>Magnoliopsida</taxon>
        <taxon>eudicotyledons</taxon>
        <taxon>Gunneridae</taxon>
        <taxon>Pentapetalae</taxon>
        <taxon>rosids</taxon>
        <taxon>fabids</taxon>
        <taxon>Malpighiales</taxon>
        <taxon>Rhizophoraceae</taxon>
        <taxon>Rhizophora</taxon>
    </lineage>
</organism>
<reference evidence="2" key="1">
    <citation type="submission" date="2018-02" db="EMBL/GenBank/DDBJ databases">
        <title>Rhizophora mucronata_Transcriptome.</title>
        <authorList>
            <person name="Meera S.P."/>
            <person name="Sreeshan A."/>
            <person name="Augustine A."/>
        </authorList>
    </citation>
    <scope>NUCLEOTIDE SEQUENCE</scope>
    <source>
        <tissue evidence="2">Leaf</tissue>
    </source>
</reference>
<dbReference type="AlphaFoldDB" id="A0A2P2QWZ8"/>
<evidence type="ECO:0000256" key="1">
    <source>
        <dbReference type="SAM" id="Phobius"/>
    </source>
</evidence>
<proteinExistence type="predicted"/>
<feature type="transmembrane region" description="Helical" evidence="1">
    <location>
        <begin position="30"/>
        <end position="52"/>
    </location>
</feature>
<evidence type="ECO:0000313" key="2">
    <source>
        <dbReference type="EMBL" id="MBX71529.1"/>
    </source>
</evidence>